<evidence type="ECO:0000313" key="2">
    <source>
        <dbReference type="Proteomes" id="UP001501169"/>
    </source>
</evidence>
<dbReference type="Proteomes" id="UP001501169">
    <property type="component" value="Unassembled WGS sequence"/>
</dbReference>
<accession>A0ABN1DAE3</accession>
<dbReference type="EMBL" id="BAAAEO010000001">
    <property type="protein sequence ID" value="GAA0538471.1"/>
    <property type="molecule type" value="Genomic_DNA"/>
</dbReference>
<gene>
    <name evidence="1" type="ORF">GCM10009098_02490</name>
</gene>
<organism evidence="1 2">
    <name type="scientific">Rheinheimera aquimaris</name>
    <dbReference type="NCBI Taxonomy" id="412437"/>
    <lineage>
        <taxon>Bacteria</taxon>
        <taxon>Pseudomonadati</taxon>
        <taxon>Pseudomonadota</taxon>
        <taxon>Gammaproteobacteria</taxon>
        <taxon>Chromatiales</taxon>
        <taxon>Chromatiaceae</taxon>
        <taxon>Rheinheimera</taxon>
    </lineage>
</organism>
<reference evidence="1 2" key="1">
    <citation type="journal article" date="2019" name="Int. J. Syst. Evol. Microbiol.">
        <title>The Global Catalogue of Microorganisms (GCM) 10K type strain sequencing project: providing services to taxonomists for standard genome sequencing and annotation.</title>
        <authorList>
            <consortium name="The Broad Institute Genomics Platform"/>
            <consortium name="The Broad Institute Genome Sequencing Center for Infectious Disease"/>
            <person name="Wu L."/>
            <person name="Ma J."/>
        </authorList>
    </citation>
    <scope>NUCLEOTIDE SEQUENCE [LARGE SCALE GENOMIC DNA]</scope>
    <source>
        <strain evidence="1 2">JCM 14331</strain>
    </source>
</reference>
<protein>
    <submittedName>
        <fullName evidence="1">Uncharacterized protein</fullName>
    </submittedName>
</protein>
<comment type="caution">
    <text evidence="1">The sequence shown here is derived from an EMBL/GenBank/DDBJ whole genome shotgun (WGS) entry which is preliminary data.</text>
</comment>
<name>A0ABN1DAE3_9GAMM</name>
<evidence type="ECO:0000313" key="1">
    <source>
        <dbReference type="EMBL" id="GAA0538471.1"/>
    </source>
</evidence>
<sequence length="51" mass="5966">MVLAAWLASSNRMKIFIYELTRETGQQINRYLLYANSVSFNNKFFMLNVTG</sequence>
<keyword evidence="2" id="KW-1185">Reference proteome</keyword>
<proteinExistence type="predicted"/>